<feature type="transmembrane region" description="Helical" evidence="5">
    <location>
        <begin position="104"/>
        <end position="131"/>
    </location>
</feature>
<evidence type="ECO:0000256" key="1">
    <source>
        <dbReference type="ARBA" id="ARBA00004141"/>
    </source>
</evidence>
<dbReference type="PANTHER" id="PTHR30371">
    <property type="entry name" value="SEC-INDEPENDENT PROTEIN TRANSLOCASE PROTEIN TATC"/>
    <property type="match status" value="1"/>
</dbReference>
<evidence type="ECO:0000256" key="4">
    <source>
        <dbReference type="ARBA" id="ARBA00023136"/>
    </source>
</evidence>
<gene>
    <name evidence="6" type="ORF">METZ01_LOCUS265236</name>
</gene>
<evidence type="ECO:0000256" key="5">
    <source>
        <dbReference type="SAM" id="Phobius"/>
    </source>
</evidence>
<dbReference type="InterPro" id="IPR019820">
    <property type="entry name" value="Sec-indep_translocase_CS"/>
</dbReference>
<dbReference type="NCBIfam" id="TIGR00945">
    <property type="entry name" value="tatC"/>
    <property type="match status" value="1"/>
</dbReference>
<dbReference type="PROSITE" id="PS01218">
    <property type="entry name" value="TATC"/>
    <property type="match status" value="1"/>
</dbReference>
<dbReference type="AlphaFoldDB" id="A0A382JM19"/>
<sequence>MPFLDHLEELRWRIFKTLIAILIGAAVCFVYSHTLLRLLTHPYEEAVSSLQAQGSPGPVDAVRHWIAQLGGDGAETPSVQTQNEEVRDRIPYNRQLQSLKVMTWFFVNLQVALLGGLILASPVVFYQFWCFVAPGLLAQEKRLILPIVALSVSCFAFGTAIAHRIVLPIGLRFFLSLEPADMTSQWAVDDYIGFVLRLLLGFGIVFEMPVVSLFLSRIGVLKPEYLKRVRRYAIVLIFLLSA</sequence>
<accession>A0A382JM19</accession>
<dbReference type="EMBL" id="UINC01074815">
    <property type="protein sequence ID" value="SVC12382.1"/>
    <property type="molecule type" value="Genomic_DNA"/>
</dbReference>
<dbReference type="Pfam" id="PF00902">
    <property type="entry name" value="TatC"/>
    <property type="match status" value="1"/>
</dbReference>
<proteinExistence type="inferred from homology"/>
<feature type="transmembrane region" description="Helical" evidence="5">
    <location>
        <begin position="143"/>
        <end position="171"/>
    </location>
</feature>
<dbReference type="GO" id="GO:0033281">
    <property type="term" value="C:TAT protein transport complex"/>
    <property type="evidence" value="ECO:0007669"/>
    <property type="project" value="TreeGrafter"/>
</dbReference>
<organism evidence="6">
    <name type="scientific">marine metagenome</name>
    <dbReference type="NCBI Taxonomy" id="408172"/>
    <lineage>
        <taxon>unclassified sequences</taxon>
        <taxon>metagenomes</taxon>
        <taxon>ecological metagenomes</taxon>
    </lineage>
</organism>
<feature type="non-terminal residue" evidence="6">
    <location>
        <position position="242"/>
    </location>
</feature>
<evidence type="ECO:0000313" key="6">
    <source>
        <dbReference type="EMBL" id="SVC12382.1"/>
    </source>
</evidence>
<dbReference type="PRINTS" id="PR01840">
    <property type="entry name" value="TATCFAMILY"/>
</dbReference>
<evidence type="ECO:0000256" key="2">
    <source>
        <dbReference type="ARBA" id="ARBA00022692"/>
    </source>
</evidence>
<keyword evidence="3 5" id="KW-1133">Transmembrane helix</keyword>
<feature type="transmembrane region" description="Helical" evidence="5">
    <location>
        <begin position="12"/>
        <end position="32"/>
    </location>
</feature>
<dbReference type="GO" id="GO:0043953">
    <property type="term" value="P:protein transport by the Tat complex"/>
    <property type="evidence" value="ECO:0007669"/>
    <property type="project" value="TreeGrafter"/>
</dbReference>
<evidence type="ECO:0000256" key="3">
    <source>
        <dbReference type="ARBA" id="ARBA00022989"/>
    </source>
</evidence>
<dbReference type="GO" id="GO:0009977">
    <property type="term" value="F:proton motive force dependent protein transmembrane transporter activity"/>
    <property type="evidence" value="ECO:0007669"/>
    <property type="project" value="TreeGrafter"/>
</dbReference>
<dbReference type="HAMAP" id="MF_00902">
    <property type="entry name" value="TatC"/>
    <property type="match status" value="1"/>
</dbReference>
<evidence type="ECO:0008006" key="7">
    <source>
        <dbReference type="Google" id="ProtNLM"/>
    </source>
</evidence>
<keyword evidence="4 5" id="KW-0472">Membrane</keyword>
<comment type="subcellular location">
    <subcellularLocation>
        <location evidence="1">Membrane</location>
        <topology evidence="1">Multi-pass membrane protein</topology>
    </subcellularLocation>
</comment>
<keyword evidence="2 5" id="KW-0812">Transmembrane</keyword>
<name>A0A382JM19_9ZZZZ</name>
<protein>
    <recommendedName>
        <fullName evidence="7">Twin-arginine translocase subunit TatC</fullName>
    </recommendedName>
</protein>
<dbReference type="GO" id="GO:0065002">
    <property type="term" value="P:intracellular protein transmembrane transport"/>
    <property type="evidence" value="ECO:0007669"/>
    <property type="project" value="TreeGrafter"/>
</dbReference>
<feature type="transmembrane region" description="Helical" evidence="5">
    <location>
        <begin position="191"/>
        <end position="215"/>
    </location>
</feature>
<dbReference type="PANTHER" id="PTHR30371:SF0">
    <property type="entry name" value="SEC-INDEPENDENT PROTEIN TRANSLOCASE PROTEIN TATC, CHLOROPLASTIC-RELATED"/>
    <property type="match status" value="1"/>
</dbReference>
<reference evidence="6" key="1">
    <citation type="submission" date="2018-05" db="EMBL/GenBank/DDBJ databases">
        <authorList>
            <person name="Lanie J.A."/>
            <person name="Ng W.-L."/>
            <person name="Kazmierczak K.M."/>
            <person name="Andrzejewski T.M."/>
            <person name="Davidsen T.M."/>
            <person name="Wayne K.J."/>
            <person name="Tettelin H."/>
            <person name="Glass J.I."/>
            <person name="Rusch D."/>
            <person name="Podicherti R."/>
            <person name="Tsui H.-C.T."/>
            <person name="Winkler M.E."/>
        </authorList>
    </citation>
    <scope>NUCLEOTIDE SEQUENCE</scope>
</reference>
<dbReference type="InterPro" id="IPR002033">
    <property type="entry name" value="TatC"/>
</dbReference>